<reference evidence="2" key="1">
    <citation type="submission" date="2023-06" db="EMBL/GenBank/DDBJ databases">
        <authorList>
            <person name="Kurt Z."/>
        </authorList>
    </citation>
    <scope>NUCLEOTIDE SEQUENCE</scope>
</reference>
<name>A0AA86NJQ5_9EUKA</name>
<dbReference type="EMBL" id="CAXDID020000737">
    <property type="protein sequence ID" value="CAL6112368.1"/>
    <property type="molecule type" value="Genomic_DNA"/>
</dbReference>
<dbReference type="AlphaFoldDB" id="A0AA86NJQ5"/>
<feature type="coiled-coil region" evidence="1">
    <location>
        <begin position="49"/>
        <end position="104"/>
    </location>
</feature>
<evidence type="ECO:0000256" key="1">
    <source>
        <dbReference type="SAM" id="Coils"/>
    </source>
</evidence>
<accession>A0AA86NJQ5</accession>
<reference evidence="3 4" key="2">
    <citation type="submission" date="2024-07" db="EMBL/GenBank/DDBJ databases">
        <authorList>
            <person name="Akdeniz Z."/>
        </authorList>
    </citation>
    <scope>NUCLEOTIDE SEQUENCE [LARGE SCALE GENOMIC DNA]</scope>
</reference>
<sequence>MFKPAQKIVPQMQQQPQNNLQNLQLSQAYSADLRSKVFQSKVDLNNSIVRKLQEENQVIEHQNQQIQQTNKQLLYQLNSSKEQANNLQDEVLYLQQKIQKLESYIMNLKRPTLSIASIQYQQLIPVDYYERCLKNPNQQQWSDPYVVVSPKIQPQTKYDKILSFLDVKKNPSAISISGLE</sequence>
<evidence type="ECO:0000313" key="4">
    <source>
        <dbReference type="Proteomes" id="UP001642409"/>
    </source>
</evidence>
<comment type="caution">
    <text evidence="2">The sequence shown here is derived from an EMBL/GenBank/DDBJ whole genome shotgun (WGS) entry which is preliminary data.</text>
</comment>
<organism evidence="2">
    <name type="scientific">Hexamita inflata</name>
    <dbReference type="NCBI Taxonomy" id="28002"/>
    <lineage>
        <taxon>Eukaryota</taxon>
        <taxon>Metamonada</taxon>
        <taxon>Diplomonadida</taxon>
        <taxon>Hexamitidae</taxon>
        <taxon>Hexamitinae</taxon>
        <taxon>Hexamita</taxon>
    </lineage>
</organism>
<gene>
    <name evidence="3" type="ORF">HINF_LOCUS77006</name>
    <name evidence="2" type="ORF">HINF_LOCUS8695</name>
</gene>
<evidence type="ECO:0000313" key="3">
    <source>
        <dbReference type="EMBL" id="CAL6112368.1"/>
    </source>
</evidence>
<keyword evidence="4" id="KW-1185">Reference proteome</keyword>
<protein>
    <submittedName>
        <fullName evidence="3">Hypothetical_protein</fullName>
    </submittedName>
</protein>
<evidence type="ECO:0000313" key="2">
    <source>
        <dbReference type="EMBL" id="CAI9921050.1"/>
    </source>
</evidence>
<dbReference type="Proteomes" id="UP001642409">
    <property type="component" value="Unassembled WGS sequence"/>
</dbReference>
<proteinExistence type="predicted"/>
<dbReference type="EMBL" id="CATOUU010000210">
    <property type="protein sequence ID" value="CAI9921050.1"/>
    <property type="molecule type" value="Genomic_DNA"/>
</dbReference>
<keyword evidence="1" id="KW-0175">Coiled coil</keyword>